<comment type="similarity">
    <text evidence="2">Belongs to the acyl-CoA dehydrogenase family.</text>
</comment>
<keyword evidence="8" id="KW-1185">Reference proteome</keyword>
<keyword evidence="4" id="KW-0274">FAD</keyword>
<dbReference type="Gene3D" id="2.40.110.10">
    <property type="entry name" value="Butyryl-CoA Dehydrogenase, subunit A, domain 2"/>
    <property type="match status" value="1"/>
</dbReference>
<dbReference type="Pfam" id="PF00441">
    <property type="entry name" value="Acyl-CoA_dh_1"/>
    <property type="match status" value="1"/>
</dbReference>
<evidence type="ECO:0000313" key="7">
    <source>
        <dbReference type="EMBL" id="SDL04533.1"/>
    </source>
</evidence>
<dbReference type="InterPro" id="IPR036250">
    <property type="entry name" value="AcylCo_DH-like_C"/>
</dbReference>
<evidence type="ECO:0000256" key="3">
    <source>
        <dbReference type="ARBA" id="ARBA00022630"/>
    </source>
</evidence>
<dbReference type="Pfam" id="PF02771">
    <property type="entry name" value="Acyl-CoA_dh_N"/>
    <property type="match status" value="1"/>
</dbReference>
<evidence type="ECO:0000313" key="8">
    <source>
        <dbReference type="Proteomes" id="UP000199382"/>
    </source>
</evidence>
<dbReference type="SUPFAM" id="SSF47203">
    <property type="entry name" value="Acyl-CoA dehydrogenase C-terminal domain-like"/>
    <property type="match status" value="1"/>
</dbReference>
<evidence type="ECO:0000256" key="2">
    <source>
        <dbReference type="ARBA" id="ARBA00009347"/>
    </source>
</evidence>
<keyword evidence="3" id="KW-0285">Flavoprotein</keyword>
<dbReference type="InterPro" id="IPR013786">
    <property type="entry name" value="AcylCoA_DH/ox_N"/>
</dbReference>
<dbReference type="Gene3D" id="1.10.540.10">
    <property type="entry name" value="Acyl-CoA dehydrogenase/oxidase, N-terminal domain"/>
    <property type="match status" value="1"/>
</dbReference>
<dbReference type="Proteomes" id="UP000199382">
    <property type="component" value="Unassembled WGS sequence"/>
</dbReference>
<dbReference type="GO" id="GO:0050660">
    <property type="term" value="F:flavin adenine dinucleotide binding"/>
    <property type="evidence" value="ECO:0007669"/>
    <property type="project" value="InterPro"/>
</dbReference>
<evidence type="ECO:0000256" key="4">
    <source>
        <dbReference type="ARBA" id="ARBA00022827"/>
    </source>
</evidence>
<name>A0A1G9GW67_9RHOB</name>
<dbReference type="EMBL" id="FNEK01000065">
    <property type="protein sequence ID" value="SDL04533.1"/>
    <property type="molecule type" value="Genomic_DNA"/>
</dbReference>
<reference evidence="7 8" key="1">
    <citation type="submission" date="2016-10" db="EMBL/GenBank/DDBJ databases">
        <authorList>
            <person name="de Groot N.N."/>
        </authorList>
    </citation>
    <scope>NUCLEOTIDE SEQUENCE [LARGE SCALE GENOMIC DNA]</scope>
    <source>
        <strain evidence="7 8">DSM 25294</strain>
    </source>
</reference>
<dbReference type="PIRSF" id="PIRSF016578">
    <property type="entry name" value="HsaA"/>
    <property type="match status" value="1"/>
</dbReference>
<dbReference type="GO" id="GO:0006552">
    <property type="term" value="P:L-leucine catabolic process"/>
    <property type="evidence" value="ECO:0007669"/>
    <property type="project" value="TreeGrafter"/>
</dbReference>
<dbReference type="PANTHER" id="PTHR43884:SF12">
    <property type="entry name" value="ISOVALERYL-COA DEHYDROGENASE, MITOCHONDRIAL-RELATED"/>
    <property type="match status" value="1"/>
</dbReference>
<dbReference type="InterPro" id="IPR037069">
    <property type="entry name" value="AcylCoA_DH/ox_N_sf"/>
</dbReference>
<protein>
    <submittedName>
        <fullName evidence="7">Acyl-CoA dehydrogenase</fullName>
    </submittedName>
</protein>
<organism evidence="7 8">
    <name type="scientific">Aliiruegeria lutimaris</name>
    <dbReference type="NCBI Taxonomy" id="571298"/>
    <lineage>
        <taxon>Bacteria</taxon>
        <taxon>Pseudomonadati</taxon>
        <taxon>Pseudomonadota</taxon>
        <taxon>Alphaproteobacteria</taxon>
        <taxon>Rhodobacterales</taxon>
        <taxon>Roseobacteraceae</taxon>
        <taxon>Aliiruegeria</taxon>
    </lineage>
</organism>
<dbReference type="AlphaFoldDB" id="A0A1G9GW67"/>
<dbReference type="InterPro" id="IPR046373">
    <property type="entry name" value="Acyl-CoA_Oxase/DH_mid-dom_sf"/>
</dbReference>
<dbReference type="GO" id="GO:0008470">
    <property type="term" value="F:3-methylbutanoyl-CoA dehydrogenase activity"/>
    <property type="evidence" value="ECO:0007669"/>
    <property type="project" value="TreeGrafter"/>
</dbReference>
<dbReference type="InterPro" id="IPR009100">
    <property type="entry name" value="AcylCoA_DH/oxidase_NM_dom_sf"/>
</dbReference>
<evidence type="ECO:0000259" key="5">
    <source>
        <dbReference type="Pfam" id="PF00441"/>
    </source>
</evidence>
<dbReference type="InterPro" id="IPR009075">
    <property type="entry name" value="AcylCo_DH/oxidase_C"/>
</dbReference>
<accession>A0A1G9GW67</accession>
<dbReference type="STRING" id="571298.SAMN04488026_106516"/>
<sequence>MSQSIHLDHILQEVGPAIESESARLDASEGFIGRNYDLLRERRVFSALIPQDYGGGGATHAEMCEFVRGLGRSCPSTALTLAMHQHLVSAAVANNRAGRPGRALLDKVVAAELILVSTGANDWLESNGSAKKVDGGYRVSAMKPFASGVGKGDVMVTSVSFDDPVEGPQVLHFPVPLDSEGITLLGDWQTLGMRATGSQTVRFEDVFVPDAAIAMKRPRGGFHPAFSVILTVALPLIMSAYLGTAEAAVAIALEKANNGRDDVSVQLLVGEMNNLLTTASIARNDLIRLCNNLDFQPTEGLAAEVLTRKTICANHVIATVEKSMELAGGAAFMRKTGIERFLRDAHGARYHPLPEKRQQVLTGRLQLGLPPVEMPEPVLQAAE</sequence>
<dbReference type="Gene3D" id="1.20.140.10">
    <property type="entry name" value="Butyryl-CoA Dehydrogenase, subunit A, domain 3"/>
    <property type="match status" value="1"/>
</dbReference>
<comment type="cofactor">
    <cofactor evidence="1">
        <name>FAD</name>
        <dbReference type="ChEBI" id="CHEBI:57692"/>
    </cofactor>
</comment>
<feature type="domain" description="Acyl-CoA dehydrogenase/oxidase N-terminal" evidence="6">
    <location>
        <begin position="26"/>
        <end position="93"/>
    </location>
</feature>
<feature type="domain" description="Acyl-CoA dehydrogenase/oxidase C-terminal" evidence="5">
    <location>
        <begin position="237"/>
        <end position="349"/>
    </location>
</feature>
<gene>
    <name evidence="7" type="ORF">SAMN04488026_106516</name>
</gene>
<evidence type="ECO:0000256" key="1">
    <source>
        <dbReference type="ARBA" id="ARBA00001974"/>
    </source>
</evidence>
<proteinExistence type="inferred from homology"/>
<evidence type="ECO:0000259" key="6">
    <source>
        <dbReference type="Pfam" id="PF02771"/>
    </source>
</evidence>
<dbReference type="RefSeq" id="WP_212635127.1">
    <property type="nucleotide sequence ID" value="NZ_FNEK01000065.1"/>
</dbReference>
<dbReference type="SUPFAM" id="SSF56645">
    <property type="entry name" value="Acyl-CoA dehydrogenase NM domain-like"/>
    <property type="match status" value="1"/>
</dbReference>
<dbReference type="PANTHER" id="PTHR43884">
    <property type="entry name" value="ACYL-COA DEHYDROGENASE"/>
    <property type="match status" value="1"/>
</dbReference>